<dbReference type="OrthoDB" id="9758957at2"/>
<dbReference type="InterPro" id="IPR017946">
    <property type="entry name" value="PLC-like_Pdiesterase_TIM-brl"/>
</dbReference>
<feature type="domain" description="GP-PDE" evidence="1">
    <location>
        <begin position="7"/>
        <end position="234"/>
    </location>
</feature>
<dbReference type="Gene3D" id="3.20.20.190">
    <property type="entry name" value="Phosphatidylinositol (PI) phosphodiesterase"/>
    <property type="match status" value="1"/>
</dbReference>
<evidence type="ECO:0000313" key="2">
    <source>
        <dbReference type="EMBL" id="RJL30509.1"/>
    </source>
</evidence>
<comment type="caution">
    <text evidence="2">The sequence shown here is derived from an EMBL/GenBank/DDBJ whole genome shotgun (WGS) entry which is preliminary data.</text>
</comment>
<dbReference type="CDD" id="cd08556">
    <property type="entry name" value="GDPD"/>
    <property type="match status" value="1"/>
</dbReference>
<dbReference type="PANTHER" id="PTHR46211:SF1">
    <property type="entry name" value="GLYCEROPHOSPHODIESTER PHOSPHODIESTERASE, CYTOPLASMIC"/>
    <property type="match status" value="1"/>
</dbReference>
<dbReference type="Proteomes" id="UP000265768">
    <property type="component" value="Unassembled WGS sequence"/>
</dbReference>
<evidence type="ECO:0000313" key="3">
    <source>
        <dbReference type="Proteomes" id="UP000265768"/>
    </source>
</evidence>
<dbReference type="GO" id="GO:0006629">
    <property type="term" value="P:lipid metabolic process"/>
    <property type="evidence" value="ECO:0007669"/>
    <property type="project" value="InterPro"/>
</dbReference>
<dbReference type="Pfam" id="PF03009">
    <property type="entry name" value="GDPD"/>
    <property type="match status" value="2"/>
</dbReference>
<dbReference type="RefSeq" id="WP_119928657.1">
    <property type="nucleotide sequence ID" value="NZ_QZEY01000009.1"/>
</dbReference>
<sequence>MVFSERPVIIGHRGLGRGVVAGREENTVASFQAAAETGAWVEIDVRRTADDRLVVRHDATLPDGRAVVRLPAAETGLPGLEEALAALPPGTGVNLDVKTEYEDAVAPRTVELLAPVLRAQTRPLFVSSFDAGALALLREAAPGVPLGLIGWLRFPPAMAISAAAHLGFQAVCLHTESFARRDERTPEDVIAAAHAAGVEVLVWCPGAEEAVRLARAGADAFCVNDLPDFLASFTR</sequence>
<accession>A0A3A4APM7</accession>
<protein>
    <submittedName>
        <fullName evidence="2">Glycerophosphodiester phosphodiesterase</fullName>
    </submittedName>
</protein>
<proteinExistence type="predicted"/>
<reference evidence="2 3" key="1">
    <citation type="submission" date="2018-09" db="EMBL/GenBank/DDBJ databases">
        <title>YIM 75507 draft genome.</title>
        <authorList>
            <person name="Tang S."/>
            <person name="Feng Y."/>
        </authorList>
    </citation>
    <scope>NUCLEOTIDE SEQUENCE [LARGE SCALE GENOMIC DNA]</scope>
    <source>
        <strain evidence="2 3">YIM 75507</strain>
    </source>
</reference>
<gene>
    <name evidence="2" type="ORF">D5H75_23420</name>
</gene>
<dbReference type="InterPro" id="IPR030395">
    <property type="entry name" value="GP_PDE_dom"/>
</dbReference>
<dbReference type="GO" id="GO:0008081">
    <property type="term" value="F:phosphoric diester hydrolase activity"/>
    <property type="evidence" value="ECO:0007669"/>
    <property type="project" value="InterPro"/>
</dbReference>
<keyword evidence="3" id="KW-1185">Reference proteome</keyword>
<dbReference type="PROSITE" id="PS51704">
    <property type="entry name" value="GP_PDE"/>
    <property type="match status" value="1"/>
</dbReference>
<dbReference type="SUPFAM" id="SSF51695">
    <property type="entry name" value="PLC-like phosphodiesterases"/>
    <property type="match status" value="1"/>
</dbReference>
<dbReference type="AlphaFoldDB" id="A0A3A4APM7"/>
<name>A0A3A4APM7_9ACTN</name>
<organism evidence="2 3">
    <name type="scientific">Bailinhaonella thermotolerans</name>
    <dbReference type="NCBI Taxonomy" id="1070861"/>
    <lineage>
        <taxon>Bacteria</taxon>
        <taxon>Bacillati</taxon>
        <taxon>Actinomycetota</taxon>
        <taxon>Actinomycetes</taxon>
        <taxon>Streptosporangiales</taxon>
        <taxon>Streptosporangiaceae</taxon>
        <taxon>Bailinhaonella</taxon>
    </lineage>
</organism>
<dbReference type="PANTHER" id="PTHR46211">
    <property type="entry name" value="GLYCEROPHOSPHORYL DIESTER PHOSPHODIESTERASE"/>
    <property type="match status" value="1"/>
</dbReference>
<dbReference type="EMBL" id="QZEY01000009">
    <property type="protein sequence ID" value="RJL30509.1"/>
    <property type="molecule type" value="Genomic_DNA"/>
</dbReference>
<evidence type="ECO:0000259" key="1">
    <source>
        <dbReference type="PROSITE" id="PS51704"/>
    </source>
</evidence>